<dbReference type="InterPro" id="IPR003958">
    <property type="entry name" value="CBFA_NFYB_domain"/>
</dbReference>
<dbReference type="GO" id="GO:0046982">
    <property type="term" value="F:protein heterodimerization activity"/>
    <property type="evidence" value="ECO:0007669"/>
    <property type="project" value="InterPro"/>
</dbReference>
<feature type="compositionally biased region" description="Polar residues" evidence="5">
    <location>
        <begin position="220"/>
        <end position="230"/>
    </location>
</feature>
<feature type="region of interest" description="Disordered" evidence="5">
    <location>
        <begin position="172"/>
        <end position="244"/>
    </location>
</feature>
<dbReference type="InterPro" id="IPR003956">
    <property type="entry name" value="Transcrpt_fac_NFYB/HAP3_CS"/>
</dbReference>
<dbReference type="OrthoDB" id="386949at2759"/>
<proteinExistence type="inferred from homology"/>
<keyword evidence="3" id="KW-0238">DNA-binding</keyword>
<feature type="compositionally biased region" description="Low complexity" evidence="5">
    <location>
        <begin position="34"/>
        <end position="62"/>
    </location>
</feature>
<feature type="compositionally biased region" description="Polar residues" evidence="5">
    <location>
        <begin position="17"/>
        <end position="29"/>
    </location>
</feature>
<dbReference type="PANTHER" id="PTHR11064:SF9">
    <property type="entry name" value="NUCLEAR TRANSCRIPTION FACTOR Y SUBUNIT BETA"/>
    <property type="match status" value="1"/>
</dbReference>
<dbReference type="GO" id="GO:0016602">
    <property type="term" value="C:CCAAT-binding factor complex"/>
    <property type="evidence" value="ECO:0007669"/>
    <property type="project" value="InterPro"/>
</dbReference>
<dbReference type="AlphaFoldDB" id="A0A5C3EMM4"/>
<dbReference type="CDD" id="cd22907">
    <property type="entry name" value="HFD_NFYB"/>
    <property type="match status" value="1"/>
</dbReference>
<dbReference type="SUPFAM" id="SSF47113">
    <property type="entry name" value="Histone-fold"/>
    <property type="match status" value="1"/>
</dbReference>
<feature type="domain" description="Transcription factor CBF/NF-Y/archaeal histone" evidence="6">
    <location>
        <begin position="85"/>
        <end position="148"/>
    </location>
</feature>
<sequence length="244" mass="26449">MSTSTPTISHLEAPGSGHSTPASYTSSTHPHVHPTFPSTSNTTTTTTTTGANNGGTSTPTSSASIDLTNLSAHPIYAAMFPDPDLPIANISRIMKRSLPENAKIAKDAKECVQDCVSELISFITSEASDKCAAEKRKTINGDDILYAMRVLGFDNYEEVLRVYLSRYRMDQENNPKARKRNHHPTDSQPPNGFTMHHDDDDDDDDADDQDADHAAMSGGANDSNLNSAFNSPAMHNLPHPSHQL</sequence>
<dbReference type="Pfam" id="PF00808">
    <property type="entry name" value="CBFD_NFYB_HMF"/>
    <property type="match status" value="1"/>
</dbReference>
<reference evidence="7 8" key="1">
    <citation type="submission" date="2018-03" db="EMBL/GenBank/DDBJ databases">
        <authorList>
            <person name="Guldener U."/>
        </authorList>
    </citation>
    <scope>NUCLEOTIDE SEQUENCE [LARGE SCALE GENOMIC DNA]</scope>
    <source>
        <strain evidence="7 8">NBRC100155</strain>
    </source>
</reference>
<dbReference type="Gene3D" id="1.10.20.10">
    <property type="entry name" value="Histone, subunit A"/>
    <property type="match status" value="1"/>
</dbReference>
<evidence type="ECO:0000256" key="2">
    <source>
        <dbReference type="ARBA" id="ARBA00023015"/>
    </source>
</evidence>
<keyword evidence="8" id="KW-1185">Reference proteome</keyword>
<dbReference type="InterPro" id="IPR027113">
    <property type="entry name" value="Transc_fact_NFYB/HAP3"/>
</dbReference>
<evidence type="ECO:0000256" key="1">
    <source>
        <dbReference type="ARBA" id="ARBA00009053"/>
    </source>
</evidence>
<dbReference type="GO" id="GO:0000978">
    <property type="term" value="F:RNA polymerase II cis-regulatory region sequence-specific DNA binding"/>
    <property type="evidence" value="ECO:0007669"/>
    <property type="project" value="TreeGrafter"/>
</dbReference>
<evidence type="ECO:0000313" key="8">
    <source>
        <dbReference type="Proteomes" id="UP000324022"/>
    </source>
</evidence>
<dbReference type="PANTHER" id="PTHR11064">
    <property type="entry name" value="CCAAT-BINDING TRANSCRIPTION FACTOR-RELATED"/>
    <property type="match status" value="1"/>
</dbReference>
<dbReference type="EMBL" id="OOIN01000040">
    <property type="protein sequence ID" value="SPO31768.1"/>
    <property type="molecule type" value="Genomic_DNA"/>
</dbReference>
<evidence type="ECO:0000256" key="4">
    <source>
        <dbReference type="ARBA" id="ARBA00023163"/>
    </source>
</evidence>
<dbReference type="Proteomes" id="UP000324022">
    <property type="component" value="Unassembled WGS sequence"/>
</dbReference>
<dbReference type="InterPro" id="IPR009072">
    <property type="entry name" value="Histone-fold"/>
</dbReference>
<accession>A0A5C3EMM4</accession>
<gene>
    <name evidence="7" type="ORF">UTRI_06520_B</name>
</gene>
<comment type="similarity">
    <text evidence="1">Belongs to the NFYB/HAP3 subunit family.</text>
</comment>
<evidence type="ECO:0000313" key="7">
    <source>
        <dbReference type="EMBL" id="SPO31768.1"/>
    </source>
</evidence>
<evidence type="ECO:0000256" key="3">
    <source>
        <dbReference type="ARBA" id="ARBA00023125"/>
    </source>
</evidence>
<protein>
    <submittedName>
        <fullName evidence="7">Related to transcription factor hap3</fullName>
    </submittedName>
</protein>
<feature type="compositionally biased region" description="Acidic residues" evidence="5">
    <location>
        <begin position="199"/>
        <end position="210"/>
    </location>
</feature>
<dbReference type="GO" id="GO:0001228">
    <property type="term" value="F:DNA-binding transcription activator activity, RNA polymerase II-specific"/>
    <property type="evidence" value="ECO:0007669"/>
    <property type="project" value="InterPro"/>
</dbReference>
<evidence type="ECO:0000256" key="5">
    <source>
        <dbReference type="SAM" id="MobiDB-lite"/>
    </source>
</evidence>
<keyword evidence="4" id="KW-0804">Transcription</keyword>
<keyword evidence="2" id="KW-0805">Transcription regulation</keyword>
<organism evidence="7 8">
    <name type="scientific">Ustilago trichophora</name>
    <dbReference type="NCBI Taxonomy" id="86804"/>
    <lineage>
        <taxon>Eukaryota</taxon>
        <taxon>Fungi</taxon>
        <taxon>Dikarya</taxon>
        <taxon>Basidiomycota</taxon>
        <taxon>Ustilaginomycotina</taxon>
        <taxon>Ustilaginomycetes</taxon>
        <taxon>Ustilaginales</taxon>
        <taxon>Ustilaginaceae</taxon>
        <taxon>Ustilago</taxon>
    </lineage>
</organism>
<dbReference type="PRINTS" id="PR00615">
    <property type="entry name" value="CCAATSUBUNTA"/>
</dbReference>
<dbReference type="PROSITE" id="PS00685">
    <property type="entry name" value="NFYB_HAP3"/>
    <property type="match status" value="1"/>
</dbReference>
<evidence type="ECO:0000259" key="6">
    <source>
        <dbReference type="Pfam" id="PF00808"/>
    </source>
</evidence>
<feature type="region of interest" description="Disordered" evidence="5">
    <location>
        <begin position="1"/>
        <end position="62"/>
    </location>
</feature>
<name>A0A5C3EMM4_9BASI</name>